<dbReference type="SMART" id="SM00387">
    <property type="entry name" value="HATPase_c"/>
    <property type="match status" value="1"/>
</dbReference>
<feature type="transmembrane region" description="Helical" evidence="7">
    <location>
        <begin position="350"/>
        <end position="369"/>
    </location>
</feature>
<dbReference type="SUPFAM" id="SSF47384">
    <property type="entry name" value="Homodimeric domain of signal transducing histidine kinase"/>
    <property type="match status" value="1"/>
</dbReference>
<dbReference type="InterPro" id="IPR005467">
    <property type="entry name" value="His_kinase_dom"/>
</dbReference>
<dbReference type="InterPro" id="IPR036890">
    <property type="entry name" value="HATPase_C_sf"/>
</dbReference>
<protein>
    <recommendedName>
        <fullName evidence="2">histidine kinase</fullName>
        <ecNumber evidence="2">2.7.13.3</ecNumber>
    </recommendedName>
</protein>
<keyword evidence="7" id="KW-0472">Membrane</keyword>
<keyword evidence="8" id="KW-0732">Signal</keyword>
<dbReference type="InterPro" id="IPR004358">
    <property type="entry name" value="Sig_transdc_His_kin-like_C"/>
</dbReference>
<dbReference type="Gene3D" id="3.30.565.10">
    <property type="entry name" value="Histidine kinase-like ATPase, C-terminal domain"/>
    <property type="match status" value="1"/>
</dbReference>
<comment type="catalytic activity">
    <reaction evidence="1">
        <text>ATP + protein L-histidine = ADP + protein N-phospho-L-histidine.</text>
        <dbReference type="EC" id="2.7.13.3"/>
    </reaction>
</comment>
<reference evidence="10" key="1">
    <citation type="submission" date="2022-12" db="EMBL/GenBank/DDBJ databases">
        <authorList>
            <person name="Wang J."/>
        </authorList>
    </citation>
    <scope>NUCLEOTIDE SEQUENCE</scope>
    <source>
        <strain evidence="10">HY-45-18</strain>
    </source>
</reference>
<evidence type="ECO:0000256" key="3">
    <source>
        <dbReference type="ARBA" id="ARBA00022553"/>
    </source>
</evidence>
<dbReference type="Gene3D" id="3.40.50.2300">
    <property type="match status" value="2"/>
</dbReference>
<dbReference type="PANTHER" id="PTHR43711:SF26">
    <property type="entry name" value="SENSOR HISTIDINE KINASE RCSC"/>
    <property type="match status" value="1"/>
</dbReference>
<dbReference type="PROSITE" id="PS50109">
    <property type="entry name" value="HIS_KIN"/>
    <property type="match status" value="1"/>
</dbReference>
<evidence type="ECO:0000256" key="4">
    <source>
        <dbReference type="ARBA" id="ARBA00022679"/>
    </source>
</evidence>
<accession>A0ABT4D0U4</accession>
<dbReference type="Gene3D" id="1.10.287.130">
    <property type="match status" value="1"/>
</dbReference>
<dbReference type="RefSeq" id="WP_268041177.1">
    <property type="nucleotide sequence ID" value="NZ_JAPQER010000004.1"/>
</dbReference>
<proteinExistence type="predicted"/>
<feature type="signal peptide" evidence="8">
    <location>
        <begin position="1"/>
        <end position="30"/>
    </location>
</feature>
<dbReference type="InterPro" id="IPR035965">
    <property type="entry name" value="PAS-like_dom_sf"/>
</dbReference>
<dbReference type="SMART" id="SM00388">
    <property type="entry name" value="HisKA"/>
    <property type="match status" value="1"/>
</dbReference>
<dbReference type="Proteomes" id="UP001078443">
    <property type="component" value="Unassembled WGS sequence"/>
</dbReference>
<dbReference type="InterPro" id="IPR003594">
    <property type="entry name" value="HATPase_dom"/>
</dbReference>
<dbReference type="CDD" id="cd00082">
    <property type="entry name" value="HisKA"/>
    <property type="match status" value="1"/>
</dbReference>
<dbReference type="Pfam" id="PF00512">
    <property type="entry name" value="HisKA"/>
    <property type="match status" value="1"/>
</dbReference>
<evidence type="ECO:0000256" key="8">
    <source>
        <dbReference type="SAM" id="SignalP"/>
    </source>
</evidence>
<feature type="domain" description="Histidine kinase" evidence="9">
    <location>
        <begin position="529"/>
        <end position="752"/>
    </location>
</feature>
<dbReference type="NCBIfam" id="TIGR00229">
    <property type="entry name" value="sensory_box"/>
    <property type="match status" value="1"/>
</dbReference>
<evidence type="ECO:0000256" key="6">
    <source>
        <dbReference type="ARBA" id="ARBA00023012"/>
    </source>
</evidence>
<comment type="caution">
    <text evidence="10">The sequence shown here is derived from an EMBL/GenBank/DDBJ whole genome shotgun (WGS) entry which is preliminary data.</text>
</comment>
<name>A0ABT4D0U4_9CLOT</name>
<keyword evidence="7" id="KW-0812">Transmembrane</keyword>
<dbReference type="Pfam" id="PF02518">
    <property type="entry name" value="HATPase_c"/>
    <property type="match status" value="1"/>
</dbReference>
<evidence type="ECO:0000313" key="10">
    <source>
        <dbReference type="EMBL" id="MCY6484854.1"/>
    </source>
</evidence>
<organism evidence="10 11">
    <name type="scientific">Clostridium aestuarii</name>
    <dbReference type="NCBI Taxonomy" id="338193"/>
    <lineage>
        <taxon>Bacteria</taxon>
        <taxon>Bacillati</taxon>
        <taxon>Bacillota</taxon>
        <taxon>Clostridia</taxon>
        <taxon>Eubacteriales</taxon>
        <taxon>Clostridiaceae</taxon>
        <taxon>Clostridium</taxon>
    </lineage>
</organism>
<dbReference type="PANTHER" id="PTHR43711">
    <property type="entry name" value="TWO-COMPONENT HISTIDINE KINASE"/>
    <property type="match status" value="1"/>
</dbReference>
<evidence type="ECO:0000256" key="5">
    <source>
        <dbReference type="ARBA" id="ARBA00022777"/>
    </source>
</evidence>
<evidence type="ECO:0000259" key="9">
    <source>
        <dbReference type="PROSITE" id="PS50109"/>
    </source>
</evidence>
<dbReference type="EMBL" id="JAPQER010000004">
    <property type="protein sequence ID" value="MCY6484854.1"/>
    <property type="molecule type" value="Genomic_DNA"/>
</dbReference>
<evidence type="ECO:0000256" key="7">
    <source>
        <dbReference type="SAM" id="Phobius"/>
    </source>
</evidence>
<dbReference type="InterPro" id="IPR036097">
    <property type="entry name" value="HisK_dim/P_sf"/>
</dbReference>
<dbReference type="EC" id="2.7.13.3" evidence="2"/>
<keyword evidence="5" id="KW-0418">Kinase</keyword>
<evidence type="ECO:0000256" key="2">
    <source>
        <dbReference type="ARBA" id="ARBA00012438"/>
    </source>
</evidence>
<dbReference type="InterPro" id="IPR003661">
    <property type="entry name" value="HisK_dim/P_dom"/>
</dbReference>
<sequence length="784" mass="90235">MFNNKLFKKYTYIAVLTCLFLSFNTITSFAEVPSQKHILILNSYHNGYIWSDDLIKGIHSVLGKNKTHIDISIEYMDSKKFDSTCYFKKLYELYKFKYNDQKFDAVIATDNAAFEFLLKYDNSLFHNTPVVFCGVNNFKDSMLKNHNNFTGIAENPDIKETLDAALKLHHNIENIVIINDSSLTGIANKEVIYKLSYSYTNKLNFIFFNNLDFLNEKEILNQLSNNSIIYICDFSKNNNNNYVLSQDAVNSISQNCSIPIYSTYDIYLNHGVIGGKMISGYSHGQNAGKLALKVLNGEKPSDIAVIKKCATKYMFDYKQLNRFNIMINFLPDNSIIINIKSKSYTIPKELIWLFTLFFIAILSFLIVNISKRRETKRALIESEKRLRILINASPNLICFKNIKGNWLDANKACLDFFNLKNHNWKDKTINELCNLKGISKNDLIEFEQFNETDWYKEPILKYKQKLNTIDGDEKIYDIMKIPVFSSNNTRQALVIIAKDITSDIKAEENKRLLDKLLEYDKIRTKFFANISHELRTPINVILSALQCIELVQSNGITKESKNKLMNYNNTMKQNCYRLTRIINNLIDITKIDSGYFQLQLDNYNIVDVVEEISLSVASYIESKDIDFIFDTNVEEKIMLCDPDIIERIVLNLLSNAIKFTKPGGKISVNVYDRNDYVDIVVKDTGIGIPKSKQKIIFERFIQIDKSLSRNREGSGLGLSLVTALISLCKGDIKLNSCPNRGSEFIISLPVSILSAKKIVPNSNPFITHESYKERINIEFSDIYN</sequence>
<dbReference type="SUPFAM" id="SSF55785">
    <property type="entry name" value="PYP-like sensor domain (PAS domain)"/>
    <property type="match status" value="1"/>
</dbReference>
<keyword evidence="7" id="KW-1133">Transmembrane helix</keyword>
<dbReference type="PRINTS" id="PR00344">
    <property type="entry name" value="BCTRLSENSOR"/>
</dbReference>
<keyword evidence="4" id="KW-0808">Transferase</keyword>
<keyword evidence="3" id="KW-0597">Phosphoprotein</keyword>
<keyword evidence="11" id="KW-1185">Reference proteome</keyword>
<dbReference type="InterPro" id="IPR000014">
    <property type="entry name" value="PAS"/>
</dbReference>
<gene>
    <name evidence="10" type="ORF">OW763_10925</name>
</gene>
<dbReference type="Gene3D" id="3.30.450.20">
    <property type="entry name" value="PAS domain"/>
    <property type="match status" value="1"/>
</dbReference>
<dbReference type="InterPro" id="IPR007487">
    <property type="entry name" value="ABC_transpt-TYRBP-like"/>
</dbReference>
<evidence type="ECO:0000256" key="1">
    <source>
        <dbReference type="ARBA" id="ARBA00000085"/>
    </source>
</evidence>
<keyword evidence="6" id="KW-0902">Two-component regulatory system</keyword>
<feature type="chain" id="PRO_5046664158" description="histidine kinase" evidence="8">
    <location>
        <begin position="31"/>
        <end position="784"/>
    </location>
</feature>
<dbReference type="SUPFAM" id="SSF55874">
    <property type="entry name" value="ATPase domain of HSP90 chaperone/DNA topoisomerase II/histidine kinase"/>
    <property type="match status" value="1"/>
</dbReference>
<evidence type="ECO:0000313" key="11">
    <source>
        <dbReference type="Proteomes" id="UP001078443"/>
    </source>
</evidence>
<dbReference type="Pfam" id="PF04392">
    <property type="entry name" value="ABC_sub_bind"/>
    <property type="match status" value="1"/>
</dbReference>
<dbReference type="InterPro" id="IPR050736">
    <property type="entry name" value="Sensor_HK_Regulatory"/>
</dbReference>